<organism evidence="3 4">
    <name type="scientific">Aerococcus urinaehominis</name>
    <dbReference type="NCBI Taxonomy" id="128944"/>
    <lineage>
        <taxon>Bacteria</taxon>
        <taxon>Bacillati</taxon>
        <taxon>Bacillota</taxon>
        <taxon>Bacilli</taxon>
        <taxon>Lactobacillales</taxon>
        <taxon>Aerococcaceae</taxon>
        <taxon>Aerococcus</taxon>
    </lineage>
</organism>
<dbReference type="RefSeq" id="WP_067978819.1">
    <property type="nucleotide sequence ID" value="NZ_CP014163.1"/>
</dbReference>
<dbReference type="Pfam" id="PF02080">
    <property type="entry name" value="TrkA_C"/>
    <property type="match status" value="1"/>
</dbReference>
<evidence type="ECO:0000259" key="1">
    <source>
        <dbReference type="PROSITE" id="PS51201"/>
    </source>
</evidence>
<reference evidence="4" key="2">
    <citation type="submission" date="2016-01" db="EMBL/GenBank/DDBJ databases">
        <title>Six Aerococcus type strain genome sequencing and assembly using PacBio and Illumina Hiseq.</title>
        <authorList>
            <person name="Carkaci D."/>
            <person name="Dargis R."/>
            <person name="Nielsen X.C."/>
            <person name="Skovgaard O."/>
            <person name="Fuursted K."/>
            <person name="Christensen J.J."/>
        </authorList>
    </citation>
    <scope>NUCLEOTIDE SEQUENCE [LARGE SCALE GENOMIC DNA]</scope>
    <source>
        <strain evidence="4">CCUG42038B</strain>
    </source>
</reference>
<dbReference type="InterPro" id="IPR003148">
    <property type="entry name" value="RCK_N"/>
</dbReference>
<dbReference type="SUPFAM" id="SSF51735">
    <property type="entry name" value="NAD(P)-binding Rossmann-fold domains"/>
    <property type="match status" value="1"/>
</dbReference>
<dbReference type="SUPFAM" id="SSF116726">
    <property type="entry name" value="TrkA C-terminal domain-like"/>
    <property type="match status" value="1"/>
</dbReference>
<dbReference type="InterPro" id="IPR036721">
    <property type="entry name" value="RCK_C_sf"/>
</dbReference>
<evidence type="ECO:0000259" key="2">
    <source>
        <dbReference type="PROSITE" id="PS51202"/>
    </source>
</evidence>
<evidence type="ECO:0000313" key="4">
    <source>
        <dbReference type="Proteomes" id="UP000062260"/>
    </source>
</evidence>
<dbReference type="GO" id="GO:0008324">
    <property type="term" value="F:monoatomic cation transmembrane transporter activity"/>
    <property type="evidence" value="ECO:0007669"/>
    <property type="project" value="InterPro"/>
</dbReference>
<protein>
    <submittedName>
        <fullName evidence="3">Potassium transporter Trk</fullName>
    </submittedName>
</protein>
<dbReference type="Proteomes" id="UP000062260">
    <property type="component" value="Chromosome"/>
</dbReference>
<keyword evidence="4" id="KW-1185">Reference proteome</keyword>
<accession>A0A0X8FLK5</accession>
<dbReference type="KEGG" id="auh:AWM75_04565"/>
<dbReference type="GO" id="GO:0006813">
    <property type="term" value="P:potassium ion transport"/>
    <property type="evidence" value="ECO:0007669"/>
    <property type="project" value="InterPro"/>
</dbReference>
<dbReference type="Gene3D" id="3.30.70.1450">
    <property type="entry name" value="Regulator of K+ conductance, C-terminal domain"/>
    <property type="match status" value="1"/>
</dbReference>
<dbReference type="EMBL" id="CP014163">
    <property type="protein sequence ID" value="AMB99319.1"/>
    <property type="molecule type" value="Genomic_DNA"/>
</dbReference>
<dbReference type="InterPro" id="IPR006037">
    <property type="entry name" value="RCK_C"/>
</dbReference>
<evidence type="ECO:0000313" key="3">
    <source>
        <dbReference type="EMBL" id="AMB99319.1"/>
    </source>
</evidence>
<dbReference type="PROSITE" id="PS51201">
    <property type="entry name" value="RCK_N"/>
    <property type="match status" value="1"/>
</dbReference>
<dbReference type="Pfam" id="PF02254">
    <property type="entry name" value="TrkA_N"/>
    <property type="match status" value="1"/>
</dbReference>
<reference evidence="3 4" key="1">
    <citation type="journal article" date="2016" name="Genome Announc.">
        <title>Complete Genome Sequences of Aerococcus christensenii CCUG 28831T, Aerococcus sanguinicola CCUG 43001T, Aerococcus urinae CCUG 36881T, Aerococcus urinaeequi CCUG 28094T, Aerococcus urinaehominis CCUG 42038 BT, and Aerococcus viridans CCUG 4311T.</title>
        <authorList>
            <person name="Carkaci D."/>
            <person name="Dargis R."/>
            <person name="Nielsen X.C."/>
            <person name="Skovgaard O."/>
            <person name="Fuursted K."/>
            <person name="Christensen J.J."/>
        </authorList>
    </citation>
    <scope>NUCLEOTIDE SEQUENCE [LARGE SCALE GENOMIC DNA]</scope>
    <source>
        <strain evidence="3 4">CCUG42038B</strain>
    </source>
</reference>
<dbReference type="STRING" id="128944.AWM75_04565"/>
<dbReference type="Gene3D" id="3.40.50.720">
    <property type="entry name" value="NAD(P)-binding Rossmann-like Domain"/>
    <property type="match status" value="1"/>
</dbReference>
<dbReference type="PROSITE" id="PS51202">
    <property type="entry name" value="RCK_C"/>
    <property type="match status" value="1"/>
</dbReference>
<dbReference type="InterPro" id="IPR036291">
    <property type="entry name" value="NAD(P)-bd_dom_sf"/>
</dbReference>
<dbReference type="AlphaFoldDB" id="A0A0X8FLK5"/>
<proteinExistence type="predicted"/>
<dbReference type="OrthoDB" id="9776294at2"/>
<gene>
    <name evidence="3" type="ORF">AWM75_04565</name>
</gene>
<dbReference type="InterPro" id="IPR050721">
    <property type="entry name" value="Trk_Ktr_HKT_K-transport"/>
</dbReference>
<dbReference type="PANTHER" id="PTHR43833:SF7">
    <property type="entry name" value="KTR SYSTEM POTASSIUM UPTAKE PROTEIN C"/>
    <property type="match status" value="1"/>
</dbReference>
<feature type="domain" description="RCK N-terminal" evidence="1">
    <location>
        <begin position="4"/>
        <end position="120"/>
    </location>
</feature>
<dbReference type="PANTHER" id="PTHR43833">
    <property type="entry name" value="POTASSIUM CHANNEL PROTEIN 2-RELATED-RELATED"/>
    <property type="match status" value="1"/>
</dbReference>
<sequence length="223" mass="24478">MKKQRVVGILGLGLFGSALARGLSDHGVDVVGCDKNEDHVEDLEEYLTIGSVGNFTDLDFMRQAGFASCDVIVIGTGENLESSVLGVVNAQELGVKQIICKAKNQQSAKALTALGVSRVILPEEESGTHLANVLSRQSLEGLINLDDSTAVVEFKVPKEWLGKKLSDLDLRRRYDLNIIGIRKHPKQALDTQLDPNQQFEADDFVVAVANLQTFERVDYLERI</sequence>
<name>A0A0X8FLK5_9LACT</name>
<feature type="domain" description="RCK C-terminal" evidence="2">
    <location>
        <begin position="137"/>
        <end position="223"/>
    </location>
</feature>